<dbReference type="PANTHER" id="PTHR30255">
    <property type="entry name" value="SINGLE-STRANDED-DNA-SPECIFIC EXONUCLEASE RECJ"/>
    <property type="match status" value="1"/>
</dbReference>
<evidence type="ECO:0000313" key="9">
    <source>
        <dbReference type="EMBL" id="PJA61237.1"/>
    </source>
</evidence>
<accession>A0A2M7YE52</accession>
<sequence>MIWKIKEADKDLVKNLSRELNISEILSRLLINRGITTKNKAEKFLHPSFNDLANPFLLAGMEKAVERIKAAKEKGEKILIYGDYDVDGVTSIALLLSFFRELGLKSLFYIPNRLTEGYGLNKEALKLAHAQKVSLIITVDCGITNSEEILFAKSLGIDIIITDHHLPEEGKRIESLVTIDPMVGECPEELKYLAGVGVAYKLIQALKGNSATGGDLSQHLDLVALGTIADLVPLTGENRILVTEGLKQIKESKKEGIKALLRVSKLTDQEINPHHVGFLLGPRLNAAGRVASAKESVELLSTKSYEKANTIAKKLDKQNQERQEIQKDMFKEACDLIKKEKLDSSYSIVLIKEGWHPGVAGIVASKVVEKFYRPTIVLCLEKGIAKGSGRSIENFHLFSAIKRCKDLLLSCGGHKLAIGLTLKKEKIPQFKKRLEEEARRSISEDDFKKKISIDSLLSLQEITPSFLDDLKGLAPFGRGNPRPVFASRNLIVGNFLRKNPEHLFCWLKEGCHPVDGMGKGTYLEAAGFGMAKTVDLSPGEVVDAAYYPNINDWQGIKRIQLNLKDIKNSGHCESKV</sequence>
<dbReference type="GO" id="GO:0003676">
    <property type="term" value="F:nucleic acid binding"/>
    <property type="evidence" value="ECO:0007669"/>
    <property type="project" value="InterPro"/>
</dbReference>
<dbReference type="Proteomes" id="UP000229213">
    <property type="component" value="Unassembled WGS sequence"/>
</dbReference>
<keyword evidence="3" id="KW-0540">Nuclease</keyword>
<organism evidence="9 10">
    <name type="scientific">bacterium (Candidatus Ratteibacteria) CG_4_9_14_3_um_filter_41_21</name>
    <dbReference type="NCBI Taxonomy" id="2014289"/>
    <lineage>
        <taxon>Bacteria</taxon>
        <taxon>Candidatus Ratteibacteria</taxon>
    </lineage>
</organism>
<dbReference type="Pfam" id="PF02272">
    <property type="entry name" value="DHHA1"/>
    <property type="match status" value="1"/>
</dbReference>
<dbReference type="InterPro" id="IPR004610">
    <property type="entry name" value="RecJ"/>
</dbReference>
<dbReference type="GO" id="GO:0006310">
    <property type="term" value="P:DNA recombination"/>
    <property type="evidence" value="ECO:0007669"/>
    <property type="project" value="InterPro"/>
</dbReference>
<proteinExistence type="inferred from homology"/>
<comment type="caution">
    <text evidence="9">The sequence shown here is derived from an EMBL/GenBank/DDBJ whole genome shotgun (WGS) entry which is preliminary data.</text>
</comment>
<dbReference type="SUPFAM" id="SSF64182">
    <property type="entry name" value="DHH phosphoesterases"/>
    <property type="match status" value="1"/>
</dbReference>
<comment type="similarity">
    <text evidence="1">Belongs to the RecJ family.</text>
</comment>
<dbReference type="InterPro" id="IPR051673">
    <property type="entry name" value="SSDNA_exonuclease_RecJ"/>
</dbReference>
<dbReference type="Gene3D" id="3.90.1640.30">
    <property type="match status" value="1"/>
</dbReference>
<dbReference type="NCBIfam" id="TIGR00644">
    <property type="entry name" value="recJ"/>
    <property type="match status" value="1"/>
</dbReference>
<keyword evidence="5 9" id="KW-0269">Exonuclease</keyword>
<evidence type="ECO:0000259" key="7">
    <source>
        <dbReference type="Pfam" id="PF02272"/>
    </source>
</evidence>
<evidence type="ECO:0000256" key="2">
    <source>
        <dbReference type="ARBA" id="ARBA00019841"/>
    </source>
</evidence>
<dbReference type="GO" id="GO:0008409">
    <property type="term" value="F:5'-3' exonuclease activity"/>
    <property type="evidence" value="ECO:0007669"/>
    <property type="project" value="InterPro"/>
</dbReference>
<feature type="domain" description="DDH" evidence="6">
    <location>
        <begin position="77"/>
        <end position="227"/>
    </location>
</feature>
<dbReference type="GO" id="GO:0006281">
    <property type="term" value="P:DNA repair"/>
    <property type="evidence" value="ECO:0007669"/>
    <property type="project" value="InterPro"/>
</dbReference>
<dbReference type="Pfam" id="PF17768">
    <property type="entry name" value="RecJ_OB"/>
    <property type="match status" value="1"/>
</dbReference>
<dbReference type="EMBL" id="PFWI01000266">
    <property type="protein sequence ID" value="PJA61237.1"/>
    <property type="molecule type" value="Genomic_DNA"/>
</dbReference>
<feature type="domain" description="RecJ OB" evidence="8">
    <location>
        <begin position="453"/>
        <end position="565"/>
    </location>
</feature>
<reference evidence="10" key="1">
    <citation type="submission" date="2017-09" db="EMBL/GenBank/DDBJ databases">
        <title>Depth-based differentiation of microbial function through sediment-hosted aquifers and enrichment of novel symbionts in the deep terrestrial subsurface.</title>
        <authorList>
            <person name="Probst A.J."/>
            <person name="Ladd B."/>
            <person name="Jarett J.K."/>
            <person name="Geller-Mcgrath D.E."/>
            <person name="Sieber C.M.K."/>
            <person name="Emerson J.B."/>
            <person name="Anantharaman K."/>
            <person name="Thomas B.C."/>
            <person name="Malmstrom R."/>
            <person name="Stieglmeier M."/>
            <person name="Klingl A."/>
            <person name="Woyke T."/>
            <person name="Ryan C.M."/>
            <person name="Banfield J.F."/>
        </authorList>
    </citation>
    <scope>NUCLEOTIDE SEQUENCE [LARGE SCALE GENOMIC DNA]</scope>
</reference>
<dbReference type="Gene3D" id="3.10.310.30">
    <property type="match status" value="1"/>
</dbReference>
<evidence type="ECO:0000256" key="5">
    <source>
        <dbReference type="ARBA" id="ARBA00022839"/>
    </source>
</evidence>
<evidence type="ECO:0000259" key="6">
    <source>
        <dbReference type="Pfam" id="PF01368"/>
    </source>
</evidence>
<gene>
    <name evidence="9" type="primary">recJ</name>
    <name evidence="9" type="ORF">CO162_07360</name>
</gene>
<evidence type="ECO:0000256" key="1">
    <source>
        <dbReference type="ARBA" id="ARBA00005915"/>
    </source>
</evidence>
<dbReference type="InterPro" id="IPR001667">
    <property type="entry name" value="DDH_dom"/>
</dbReference>
<dbReference type="AlphaFoldDB" id="A0A2M7YE52"/>
<name>A0A2M7YE52_9BACT</name>
<keyword evidence="4" id="KW-0378">Hydrolase</keyword>
<dbReference type="Pfam" id="PF01368">
    <property type="entry name" value="DHH"/>
    <property type="match status" value="1"/>
</dbReference>
<feature type="domain" description="DHHA1" evidence="7">
    <location>
        <begin position="349"/>
        <end position="438"/>
    </location>
</feature>
<dbReference type="InterPro" id="IPR041122">
    <property type="entry name" value="RecJ_OB"/>
</dbReference>
<evidence type="ECO:0000313" key="10">
    <source>
        <dbReference type="Proteomes" id="UP000229213"/>
    </source>
</evidence>
<dbReference type="InterPro" id="IPR003156">
    <property type="entry name" value="DHHA1_dom"/>
</dbReference>
<dbReference type="InterPro" id="IPR038763">
    <property type="entry name" value="DHH_sf"/>
</dbReference>
<evidence type="ECO:0000259" key="8">
    <source>
        <dbReference type="Pfam" id="PF17768"/>
    </source>
</evidence>
<dbReference type="PANTHER" id="PTHR30255:SF2">
    <property type="entry name" value="SINGLE-STRANDED-DNA-SPECIFIC EXONUCLEASE RECJ"/>
    <property type="match status" value="1"/>
</dbReference>
<evidence type="ECO:0000256" key="3">
    <source>
        <dbReference type="ARBA" id="ARBA00022722"/>
    </source>
</evidence>
<evidence type="ECO:0000256" key="4">
    <source>
        <dbReference type="ARBA" id="ARBA00022801"/>
    </source>
</evidence>
<protein>
    <recommendedName>
        <fullName evidence="2">Single-stranded-DNA-specific exonuclease RecJ</fullName>
    </recommendedName>
</protein>